<protein>
    <submittedName>
        <fullName evidence="3">Long-chain fatty acid--CoA ligase</fullName>
    </submittedName>
</protein>
<feature type="domain" description="AMP-dependent synthetase/ligase" evidence="1">
    <location>
        <begin position="17"/>
        <end position="379"/>
    </location>
</feature>
<dbReference type="RefSeq" id="WP_146275588.1">
    <property type="nucleotide sequence ID" value="NZ_CP042260.1"/>
</dbReference>
<keyword evidence="4" id="KW-1185">Reference proteome</keyword>
<dbReference type="Gene3D" id="3.30.300.30">
    <property type="match status" value="1"/>
</dbReference>
<dbReference type="InterPro" id="IPR042099">
    <property type="entry name" value="ANL_N_sf"/>
</dbReference>
<accession>A0ABX5Y6Q2</accession>
<dbReference type="SUPFAM" id="SSF56801">
    <property type="entry name" value="Acetyl-CoA synthetase-like"/>
    <property type="match status" value="1"/>
</dbReference>
<reference evidence="3 4" key="1">
    <citation type="submission" date="2019-07" db="EMBL/GenBank/DDBJ databases">
        <title>Complete Genome Sequence of drought tolerant Plant Growth-Promoting Rhizobacterium Glutamicibacter halophytocola DR408.</title>
        <authorList>
            <person name="Nishu S.D."/>
            <person name="Lee T.K."/>
        </authorList>
    </citation>
    <scope>NUCLEOTIDE SEQUENCE [LARGE SCALE GENOMIC DNA]</scope>
    <source>
        <strain evidence="3 4">DR408</strain>
    </source>
</reference>
<organism evidence="3 4">
    <name type="scientific">Glutamicibacter halophytocola</name>
    <dbReference type="NCBI Taxonomy" id="1933880"/>
    <lineage>
        <taxon>Bacteria</taxon>
        <taxon>Bacillati</taxon>
        <taxon>Actinomycetota</taxon>
        <taxon>Actinomycetes</taxon>
        <taxon>Micrococcales</taxon>
        <taxon>Micrococcaceae</taxon>
        <taxon>Glutamicibacter</taxon>
    </lineage>
</organism>
<dbReference type="Pfam" id="PF13193">
    <property type="entry name" value="AMP-binding_C"/>
    <property type="match status" value="1"/>
</dbReference>
<dbReference type="InterPro" id="IPR000873">
    <property type="entry name" value="AMP-dep_synth/lig_dom"/>
</dbReference>
<keyword evidence="3" id="KW-0436">Ligase</keyword>
<dbReference type="EMBL" id="CP042260">
    <property type="protein sequence ID" value="QDY65789.1"/>
    <property type="molecule type" value="Genomic_DNA"/>
</dbReference>
<dbReference type="PROSITE" id="PS00455">
    <property type="entry name" value="AMP_BINDING"/>
    <property type="match status" value="1"/>
</dbReference>
<dbReference type="Gene3D" id="3.40.50.12780">
    <property type="entry name" value="N-terminal domain of ligase-like"/>
    <property type="match status" value="1"/>
</dbReference>
<proteinExistence type="predicted"/>
<dbReference type="InterPro" id="IPR050237">
    <property type="entry name" value="ATP-dep_AMP-bd_enzyme"/>
</dbReference>
<dbReference type="PANTHER" id="PTHR43767">
    <property type="entry name" value="LONG-CHAIN-FATTY-ACID--COA LIGASE"/>
    <property type="match status" value="1"/>
</dbReference>
<feature type="domain" description="AMP-binding enzyme C-terminal" evidence="2">
    <location>
        <begin position="429"/>
        <end position="504"/>
    </location>
</feature>
<dbReference type="Pfam" id="PF00501">
    <property type="entry name" value="AMP-binding"/>
    <property type="match status" value="1"/>
</dbReference>
<dbReference type="GO" id="GO:0016874">
    <property type="term" value="F:ligase activity"/>
    <property type="evidence" value="ECO:0007669"/>
    <property type="project" value="UniProtKB-KW"/>
</dbReference>
<evidence type="ECO:0000259" key="2">
    <source>
        <dbReference type="Pfam" id="PF13193"/>
    </source>
</evidence>
<evidence type="ECO:0000313" key="4">
    <source>
        <dbReference type="Proteomes" id="UP000320717"/>
    </source>
</evidence>
<dbReference type="InterPro" id="IPR025110">
    <property type="entry name" value="AMP-bd_C"/>
</dbReference>
<gene>
    <name evidence="3" type="ORF">FQA45_05390</name>
</gene>
<name>A0ABX5Y6Q2_9MICC</name>
<dbReference type="PANTHER" id="PTHR43767:SF12">
    <property type="entry name" value="AMP-DEPENDENT SYNTHETASE AND LIGASE"/>
    <property type="match status" value="1"/>
</dbReference>
<dbReference type="CDD" id="cd05936">
    <property type="entry name" value="FC-FACS_FadD_like"/>
    <property type="match status" value="1"/>
</dbReference>
<evidence type="ECO:0000313" key="3">
    <source>
        <dbReference type="EMBL" id="QDY65789.1"/>
    </source>
</evidence>
<dbReference type="InterPro" id="IPR020845">
    <property type="entry name" value="AMP-binding_CS"/>
</dbReference>
<sequence length="518" mass="56003">MSRPTSNLTLSVAAILAESAVRHANRTAITLGPNSTSYAELWDETRAYAGALRDQGIGENDRVAILIPNVTDFARVYYAILSLGATVVPIHALLKAREIAFVLQDSSAKMLVCAAPLIDAGAGGAKEAGVPVLSVLAPEELGTDRLEDRAKAAEPIDTYLPRHPEDIATILYTSGTTGKPKGALGTHLALLEQTNVLLQETFEMRTGDRIFGGLPLFHTFGQTTVLNSGLRAGAEILLLPKFTGDDALNLLLEKKVQVFLGVPTMYVALLEAIRDRDERPESLRYAISGGAALPLTILTQFEERFGARIHEGYGLTETSPVVSFNHVGRDPVPGTVGTALWGVQIRIADPSVPDRIQALPNGELGEVVIRGHNLFSGYLNRPEATAEAVVEGWFRTGDLGTLDDDGYLRIVDRTKDMILRNGYNVYPREVEEALLEHPEISNAAVYGVDDPTRGQEVAAAITLAPNSTLTAEAVIDWISQRIAAYKFPRIVEVVTEFPMGPSGKILKRELAAQHQSKS</sequence>
<dbReference type="InterPro" id="IPR045851">
    <property type="entry name" value="AMP-bd_C_sf"/>
</dbReference>
<dbReference type="Proteomes" id="UP000320717">
    <property type="component" value="Chromosome"/>
</dbReference>
<evidence type="ECO:0000259" key="1">
    <source>
        <dbReference type="Pfam" id="PF00501"/>
    </source>
</evidence>